<dbReference type="SUPFAM" id="SSF46689">
    <property type="entry name" value="Homeodomain-like"/>
    <property type="match status" value="1"/>
</dbReference>
<evidence type="ECO:0000259" key="3">
    <source>
        <dbReference type="PROSITE" id="PS50977"/>
    </source>
</evidence>
<evidence type="ECO:0000313" key="5">
    <source>
        <dbReference type="Proteomes" id="UP001260980"/>
    </source>
</evidence>
<dbReference type="PANTHER" id="PTHR30328">
    <property type="entry name" value="TRANSCRIPTIONAL REPRESSOR"/>
    <property type="match status" value="1"/>
</dbReference>
<dbReference type="EMBL" id="JAWCUD010000014">
    <property type="protein sequence ID" value="MDU0205452.1"/>
    <property type="molecule type" value="Genomic_DNA"/>
</dbReference>
<keyword evidence="1 2" id="KW-0238">DNA-binding</keyword>
<evidence type="ECO:0000256" key="2">
    <source>
        <dbReference type="PROSITE-ProRule" id="PRU00335"/>
    </source>
</evidence>
<gene>
    <name evidence="4" type="ORF">RQP52_30695</name>
</gene>
<dbReference type="InterPro" id="IPR041467">
    <property type="entry name" value="Sco4008_C"/>
</dbReference>
<evidence type="ECO:0000256" key="1">
    <source>
        <dbReference type="ARBA" id="ARBA00023125"/>
    </source>
</evidence>
<dbReference type="RefSeq" id="WP_315955363.1">
    <property type="nucleotide sequence ID" value="NZ_JAWCUD010000014.1"/>
</dbReference>
<dbReference type="Pfam" id="PF17926">
    <property type="entry name" value="TetR_C_21"/>
    <property type="match status" value="1"/>
</dbReference>
<feature type="domain" description="HTH tetR-type" evidence="3">
    <location>
        <begin position="5"/>
        <end position="65"/>
    </location>
</feature>
<accession>A0ABU3RNL3</accession>
<keyword evidence="5" id="KW-1185">Reference proteome</keyword>
<dbReference type="InterPro" id="IPR001647">
    <property type="entry name" value="HTH_TetR"/>
</dbReference>
<dbReference type="InterPro" id="IPR036271">
    <property type="entry name" value="Tet_transcr_reg_TetR-rel_C_sf"/>
</dbReference>
<dbReference type="Proteomes" id="UP001260980">
    <property type="component" value="Unassembled WGS sequence"/>
</dbReference>
<dbReference type="Pfam" id="PF00440">
    <property type="entry name" value="TetR_N"/>
    <property type="match status" value="1"/>
</dbReference>
<dbReference type="PROSITE" id="PS50977">
    <property type="entry name" value="HTH_TETR_2"/>
    <property type="match status" value="1"/>
</dbReference>
<proteinExistence type="predicted"/>
<dbReference type="InterPro" id="IPR009057">
    <property type="entry name" value="Homeodomain-like_sf"/>
</dbReference>
<reference evidence="4 5" key="1">
    <citation type="submission" date="2023-10" db="EMBL/GenBank/DDBJ databases">
        <title>Paenibacillus strain PFR10 Genome sequencing and assembly.</title>
        <authorList>
            <person name="Kim I."/>
        </authorList>
    </citation>
    <scope>NUCLEOTIDE SEQUENCE [LARGE SCALE GENOMIC DNA]</scope>
    <source>
        <strain evidence="4 5">PFR10</strain>
    </source>
</reference>
<sequence>MRNAEATRERILEAALAEFSAYGIAGARVDRIAKTAGCNKNLIYIYFESKEKLFTTTLQKHLMRVYEELVFTPEDLPGYAERVFDFTMANPDLMRLMTWSSLEQRAESPAERNEVHGKKVEALQKAQSDGKVGASFSPGFLLTAIMTLATAWTATNPFGPSLHPEAANNPDELKAAIARAVRLIAAVHGD</sequence>
<protein>
    <submittedName>
        <fullName evidence="4">TetR family transcriptional regulator</fullName>
    </submittedName>
</protein>
<dbReference type="SUPFAM" id="SSF48498">
    <property type="entry name" value="Tetracyclin repressor-like, C-terminal domain"/>
    <property type="match status" value="1"/>
</dbReference>
<feature type="DNA-binding region" description="H-T-H motif" evidence="2">
    <location>
        <begin position="28"/>
        <end position="47"/>
    </location>
</feature>
<dbReference type="PRINTS" id="PR00455">
    <property type="entry name" value="HTHTETR"/>
</dbReference>
<dbReference type="Gene3D" id="1.10.357.10">
    <property type="entry name" value="Tetracycline Repressor, domain 2"/>
    <property type="match status" value="1"/>
</dbReference>
<name>A0ABU3RNL3_9BACL</name>
<dbReference type="PANTHER" id="PTHR30328:SF54">
    <property type="entry name" value="HTH-TYPE TRANSCRIPTIONAL REPRESSOR SCO4008"/>
    <property type="match status" value="1"/>
</dbReference>
<dbReference type="InterPro" id="IPR050109">
    <property type="entry name" value="HTH-type_TetR-like_transc_reg"/>
</dbReference>
<organism evidence="4 5">
    <name type="scientific">Paenibacillus violae</name>
    <dbReference type="NCBI Taxonomy" id="3077234"/>
    <lineage>
        <taxon>Bacteria</taxon>
        <taxon>Bacillati</taxon>
        <taxon>Bacillota</taxon>
        <taxon>Bacilli</taxon>
        <taxon>Bacillales</taxon>
        <taxon>Paenibacillaceae</taxon>
        <taxon>Paenibacillus</taxon>
    </lineage>
</organism>
<comment type="caution">
    <text evidence="4">The sequence shown here is derived from an EMBL/GenBank/DDBJ whole genome shotgun (WGS) entry which is preliminary data.</text>
</comment>
<evidence type="ECO:0000313" key="4">
    <source>
        <dbReference type="EMBL" id="MDU0205452.1"/>
    </source>
</evidence>